<dbReference type="SUPFAM" id="SSF51445">
    <property type="entry name" value="(Trans)glycosidases"/>
    <property type="match status" value="1"/>
</dbReference>
<dbReference type="Gene3D" id="3.20.20.80">
    <property type="entry name" value="Glycosidases"/>
    <property type="match status" value="1"/>
</dbReference>
<dbReference type="InterPro" id="IPR017853">
    <property type="entry name" value="GH"/>
</dbReference>
<proteinExistence type="predicted"/>
<dbReference type="Proteomes" id="UP001642482">
    <property type="component" value="Unassembled WGS sequence"/>
</dbReference>
<organism evidence="1 2">
    <name type="scientific">Sporothrix eucalyptigena</name>
    <dbReference type="NCBI Taxonomy" id="1812306"/>
    <lineage>
        <taxon>Eukaryota</taxon>
        <taxon>Fungi</taxon>
        <taxon>Dikarya</taxon>
        <taxon>Ascomycota</taxon>
        <taxon>Pezizomycotina</taxon>
        <taxon>Sordariomycetes</taxon>
        <taxon>Sordariomycetidae</taxon>
        <taxon>Ophiostomatales</taxon>
        <taxon>Ophiostomataceae</taxon>
        <taxon>Sporothrix</taxon>
    </lineage>
</organism>
<comment type="caution">
    <text evidence="1">The sequence shown here is derived from an EMBL/GenBank/DDBJ whole genome shotgun (WGS) entry which is preliminary data.</text>
</comment>
<reference evidence="1 2" key="1">
    <citation type="submission" date="2024-01" db="EMBL/GenBank/DDBJ databases">
        <authorList>
            <person name="Allen C."/>
            <person name="Tagirdzhanova G."/>
        </authorList>
    </citation>
    <scope>NUCLEOTIDE SEQUENCE [LARGE SCALE GENOMIC DNA]</scope>
</reference>
<name>A0ABP0C449_9PEZI</name>
<sequence length="78" mass="8572">MSIKTPDLKLHDNGIQQLHIDGQPFLILGGNLGNSATSSVAHQKPVWSKLKDAHLNTILASVTRRGIEPQENNLYSRS</sequence>
<dbReference type="EMBL" id="CAWUHD010000068">
    <property type="protein sequence ID" value="CAK7226780.1"/>
    <property type="molecule type" value="Genomic_DNA"/>
</dbReference>
<evidence type="ECO:0000313" key="2">
    <source>
        <dbReference type="Proteomes" id="UP001642482"/>
    </source>
</evidence>
<keyword evidence="2" id="KW-1185">Reference proteome</keyword>
<protein>
    <submittedName>
        <fullName evidence="1">Uncharacterized protein</fullName>
    </submittedName>
</protein>
<accession>A0ABP0C449</accession>
<evidence type="ECO:0000313" key="1">
    <source>
        <dbReference type="EMBL" id="CAK7226780.1"/>
    </source>
</evidence>
<gene>
    <name evidence="1" type="ORF">SEUCBS140593_006357</name>
</gene>